<name>A0AAV3P881_LITER</name>
<dbReference type="Proteomes" id="UP001454036">
    <property type="component" value="Unassembled WGS sequence"/>
</dbReference>
<sequence>MCTNFTSLNKVCPKDFYHLPCLARLVDGSAGHEVFDFMDDSRGYHQIKMYPEDEEKNSFITEYVLYCWKVMPLV</sequence>
<dbReference type="AlphaFoldDB" id="A0AAV3P881"/>
<accession>A0AAV3P881</accession>
<evidence type="ECO:0000313" key="2">
    <source>
        <dbReference type="Proteomes" id="UP001454036"/>
    </source>
</evidence>
<evidence type="ECO:0000313" key="1">
    <source>
        <dbReference type="EMBL" id="GAA0146202.1"/>
    </source>
</evidence>
<organism evidence="1 2">
    <name type="scientific">Lithospermum erythrorhizon</name>
    <name type="common">Purple gromwell</name>
    <name type="synonym">Lithospermum officinale var. erythrorhizon</name>
    <dbReference type="NCBI Taxonomy" id="34254"/>
    <lineage>
        <taxon>Eukaryota</taxon>
        <taxon>Viridiplantae</taxon>
        <taxon>Streptophyta</taxon>
        <taxon>Embryophyta</taxon>
        <taxon>Tracheophyta</taxon>
        <taxon>Spermatophyta</taxon>
        <taxon>Magnoliopsida</taxon>
        <taxon>eudicotyledons</taxon>
        <taxon>Gunneridae</taxon>
        <taxon>Pentapetalae</taxon>
        <taxon>asterids</taxon>
        <taxon>lamiids</taxon>
        <taxon>Boraginales</taxon>
        <taxon>Boraginaceae</taxon>
        <taxon>Boraginoideae</taxon>
        <taxon>Lithospermeae</taxon>
        <taxon>Lithospermum</taxon>
    </lineage>
</organism>
<dbReference type="InterPro" id="IPR053134">
    <property type="entry name" value="RNA-dir_DNA_polymerase"/>
</dbReference>
<proteinExistence type="predicted"/>
<keyword evidence="2" id="KW-1185">Reference proteome</keyword>
<protein>
    <submittedName>
        <fullName evidence="1">Uncharacterized protein</fullName>
    </submittedName>
</protein>
<dbReference type="SUPFAM" id="SSF56672">
    <property type="entry name" value="DNA/RNA polymerases"/>
    <property type="match status" value="1"/>
</dbReference>
<dbReference type="Gene3D" id="3.30.70.270">
    <property type="match status" value="1"/>
</dbReference>
<dbReference type="PANTHER" id="PTHR24559">
    <property type="entry name" value="TRANSPOSON TY3-I GAG-POL POLYPROTEIN"/>
    <property type="match status" value="1"/>
</dbReference>
<dbReference type="InterPro" id="IPR043128">
    <property type="entry name" value="Rev_trsase/Diguanyl_cyclase"/>
</dbReference>
<reference evidence="1 2" key="1">
    <citation type="submission" date="2024-01" db="EMBL/GenBank/DDBJ databases">
        <title>The complete chloroplast genome sequence of Lithospermum erythrorhizon: insights into the phylogenetic relationship among Boraginaceae species and the maternal lineages of purple gromwells.</title>
        <authorList>
            <person name="Okada T."/>
            <person name="Watanabe K."/>
        </authorList>
    </citation>
    <scope>NUCLEOTIDE SEQUENCE [LARGE SCALE GENOMIC DNA]</scope>
</reference>
<dbReference type="PANTHER" id="PTHR24559:SF430">
    <property type="entry name" value="RNA-DIRECTED DNA POLYMERASE"/>
    <property type="match status" value="1"/>
</dbReference>
<dbReference type="EMBL" id="BAABME010000893">
    <property type="protein sequence ID" value="GAA0146202.1"/>
    <property type="molecule type" value="Genomic_DNA"/>
</dbReference>
<gene>
    <name evidence="1" type="ORF">LIER_06213</name>
</gene>
<dbReference type="InterPro" id="IPR043502">
    <property type="entry name" value="DNA/RNA_pol_sf"/>
</dbReference>
<comment type="caution">
    <text evidence="1">The sequence shown here is derived from an EMBL/GenBank/DDBJ whole genome shotgun (WGS) entry which is preliminary data.</text>
</comment>